<dbReference type="PANTHER" id="PTHR33112">
    <property type="entry name" value="DOMAIN PROTEIN, PUTATIVE-RELATED"/>
    <property type="match status" value="1"/>
</dbReference>
<dbReference type="AlphaFoldDB" id="A0AAN6YJV4"/>
<evidence type="ECO:0000259" key="1">
    <source>
        <dbReference type="Pfam" id="PF06985"/>
    </source>
</evidence>
<evidence type="ECO:0000313" key="3">
    <source>
        <dbReference type="Proteomes" id="UP001301958"/>
    </source>
</evidence>
<feature type="domain" description="Heterokaryon incompatibility" evidence="1">
    <location>
        <begin position="65"/>
        <end position="202"/>
    </location>
</feature>
<proteinExistence type="predicted"/>
<reference evidence="2" key="2">
    <citation type="submission" date="2023-05" db="EMBL/GenBank/DDBJ databases">
        <authorList>
            <consortium name="Lawrence Berkeley National Laboratory"/>
            <person name="Steindorff A."/>
            <person name="Hensen N."/>
            <person name="Bonometti L."/>
            <person name="Westerberg I."/>
            <person name="Brannstrom I.O."/>
            <person name="Guillou S."/>
            <person name="Cros-Aarteil S."/>
            <person name="Calhoun S."/>
            <person name="Haridas S."/>
            <person name="Kuo A."/>
            <person name="Mondo S."/>
            <person name="Pangilinan J."/>
            <person name="Riley R."/>
            <person name="Labutti K."/>
            <person name="Andreopoulos B."/>
            <person name="Lipzen A."/>
            <person name="Chen C."/>
            <person name="Yanf M."/>
            <person name="Daum C."/>
            <person name="Ng V."/>
            <person name="Clum A."/>
            <person name="Ohm R."/>
            <person name="Martin F."/>
            <person name="Silar P."/>
            <person name="Natvig D."/>
            <person name="Lalanne C."/>
            <person name="Gautier V."/>
            <person name="Ament-Velasquez S.L."/>
            <person name="Kruys A."/>
            <person name="Hutchinson M.I."/>
            <person name="Powell A.J."/>
            <person name="Barry K."/>
            <person name="Miller A.N."/>
            <person name="Grigoriev I.V."/>
            <person name="Debuchy R."/>
            <person name="Gladieux P."/>
            <person name="Thoren M.H."/>
            <person name="Johannesson H."/>
        </authorList>
    </citation>
    <scope>NUCLEOTIDE SEQUENCE</scope>
    <source>
        <strain evidence="2">CBS 990.96</strain>
    </source>
</reference>
<dbReference type="Pfam" id="PF06985">
    <property type="entry name" value="HET"/>
    <property type="match status" value="1"/>
</dbReference>
<organism evidence="2 3">
    <name type="scientific">Podospora fimiseda</name>
    <dbReference type="NCBI Taxonomy" id="252190"/>
    <lineage>
        <taxon>Eukaryota</taxon>
        <taxon>Fungi</taxon>
        <taxon>Dikarya</taxon>
        <taxon>Ascomycota</taxon>
        <taxon>Pezizomycotina</taxon>
        <taxon>Sordariomycetes</taxon>
        <taxon>Sordariomycetidae</taxon>
        <taxon>Sordariales</taxon>
        <taxon>Podosporaceae</taxon>
        <taxon>Podospora</taxon>
    </lineage>
</organism>
<dbReference type="InterPro" id="IPR010730">
    <property type="entry name" value="HET"/>
</dbReference>
<sequence length="202" mass="22967">MQPDRKPNPANKSVEWNATSCRGLHSTSRTVCLQLWNPEDHRVPDKRVIDCETRTVLDAPEGCEFTALSYVWGTPNREEDVFSVSTEALLPDTLPLTVRDAMQVVLELGIRYLWVDKYCIDQYNPTELQSQISVMDFIYDRAVFTIIAACGDDASFGPPGVSSRHRIPQATLNLDGRIWVSAMQNPQAVVKKSRWFTRGWTY</sequence>
<reference evidence="2" key="1">
    <citation type="journal article" date="2023" name="Mol. Phylogenet. Evol.">
        <title>Genome-scale phylogeny and comparative genomics of the fungal order Sordariales.</title>
        <authorList>
            <person name="Hensen N."/>
            <person name="Bonometti L."/>
            <person name="Westerberg I."/>
            <person name="Brannstrom I.O."/>
            <person name="Guillou S."/>
            <person name="Cros-Aarteil S."/>
            <person name="Calhoun S."/>
            <person name="Haridas S."/>
            <person name="Kuo A."/>
            <person name="Mondo S."/>
            <person name="Pangilinan J."/>
            <person name="Riley R."/>
            <person name="LaButti K."/>
            <person name="Andreopoulos B."/>
            <person name="Lipzen A."/>
            <person name="Chen C."/>
            <person name="Yan M."/>
            <person name="Daum C."/>
            <person name="Ng V."/>
            <person name="Clum A."/>
            <person name="Steindorff A."/>
            <person name="Ohm R.A."/>
            <person name="Martin F."/>
            <person name="Silar P."/>
            <person name="Natvig D.O."/>
            <person name="Lalanne C."/>
            <person name="Gautier V."/>
            <person name="Ament-Velasquez S.L."/>
            <person name="Kruys A."/>
            <person name="Hutchinson M.I."/>
            <person name="Powell A.J."/>
            <person name="Barry K."/>
            <person name="Miller A.N."/>
            <person name="Grigoriev I.V."/>
            <person name="Debuchy R."/>
            <person name="Gladieux P."/>
            <person name="Hiltunen Thoren M."/>
            <person name="Johannesson H."/>
        </authorList>
    </citation>
    <scope>NUCLEOTIDE SEQUENCE</scope>
    <source>
        <strain evidence="2">CBS 990.96</strain>
    </source>
</reference>
<keyword evidence="3" id="KW-1185">Reference proteome</keyword>
<dbReference type="Proteomes" id="UP001301958">
    <property type="component" value="Unassembled WGS sequence"/>
</dbReference>
<comment type="caution">
    <text evidence="2">The sequence shown here is derived from an EMBL/GenBank/DDBJ whole genome shotgun (WGS) entry which is preliminary data.</text>
</comment>
<protein>
    <submittedName>
        <fullName evidence="2">Heterokaryon incompatibility protein-domain-containing protein</fullName>
    </submittedName>
</protein>
<name>A0AAN6YJV4_9PEZI</name>
<evidence type="ECO:0000313" key="2">
    <source>
        <dbReference type="EMBL" id="KAK4220624.1"/>
    </source>
</evidence>
<dbReference type="PANTHER" id="PTHR33112:SF1">
    <property type="entry name" value="HETEROKARYON INCOMPATIBILITY DOMAIN-CONTAINING PROTEIN"/>
    <property type="match status" value="1"/>
</dbReference>
<accession>A0AAN6YJV4</accession>
<dbReference type="EMBL" id="MU865685">
    <property type="protein sequence ID" value="KAK4220624.1"/>
    <property type="molecule type" value="Genomic_DNA"/>
</dbReference>
<gene>
    <name evidence="2" type="ORF">QBC38DRAFT_462395</name>
</gene>